<protein>
    <recommendedName>
        <fullName evidence="4">rRNA-processing protein FYV7</fullName>
    </recommendedName>
</protein>
<feature type="compositionally biased region" description="Basic and acidic residues" evidence="1">
    <location>
        <begin position="135"/>
        <end position="173"/>
    </location>
</feature>
<evidence type="ECO:0000313" key="3">
    <source>
        <dbReference type="Proteomes" id="UP000799439"/>
    </source>
</evidence>
<feature type="compositionally biased region" description="Basic and acidic residues" evidence="1">
    <location>
        <begin position="97"/>
        <end position="106"/>
    </location>
</feature>
<dbReference type="EMBL" id="ML996087">
    <property type="protein sequence ID" value="KAF2151813.1"/>
    <property type="molecule type" value="Genomic_DNA"/>
</dbReference>
<sequence length="209" mass="23751">MAPTASEKTGSKRPAENNDGEKMSKKARKGFTVGPSHLPDGTWKRKNQQIKRSLIDKAKLKQDYAKLQAREEQDRAEAEARAAEEGLVLPAPTAAPHPDRQNLIDREAEDPELNEKRDPSYRGDRRRQRRPKTAPFEREQAAAEKAKAEAEARRKAHEEAEAQRAARLEERERFRKAMAKARTGGKNGQRKLGRESNVLLEKVRRMVAQ</sequence>
<dbReference type="Proteomes" id="UP000799439">
    <property type="component" value="Unassembled WGS sequence"/>
</dbReference>
<keyword evidence="3" id="KW-1185">Reference proteome</keyword>
<name>A0A9P4MG61_9PEZI</name>
<feature type="compositionally biased region" description="Basic and acidic residues" evidence="1">
    <location>
        <begin position="53"/>
        <end position="84"/>
    </location>
</feature>
<reference evidence="2" key="1">
    <citation type="journal article" date="2020" name="Stud. Mycol.">
        <title>101 Dothideomycetes genomes: a test case for predicting lifestyles and emergence of pathogens.</title>
        <authorList>
            <person name="Haridas S."/>
            <person name="Albert R."/>
            <person name="Binder M."/>
            <person name="Bloem J."/>
            <person name="Labutti K."/>
            <person name="Salamov A."/>
            <person name="Andreopoulos B."/>
            <person name="Baker S."/>
            <person name="Barry K."/>
            <person name="Bills G."/>
            <person name="Bluhm B."/>
            <person name="Cannon C."/>
            <person name="Castanera R."/>
            <person name="Culley D."/>
            <person name="Daum C."/>
            <person name="Ezra D."/>
            <person name="Gonzalez J."/>
            <person name="Henrissat B."/>
            <person name="Kuo A."/>
            <person name="Liang C."/>
            <person name="Lipzen A."/>
            <person name="Lutzoni F."/>
            <person name="Magnuson J."/>
            <person name="Mondo S."/>
            <person name="Nolan M."/>
            <person name="Ohm R."/>
            <person name="Pangilinan J."/>
            <person name="Park H.-J."/>
            <person name="Ramirez L."/>
            <person name="Alfaro M."/>
            <person name="Sun H."/>
            <person name="Tritt A."/>
            <person name="Yoshinaga Y."/>
            <person name="Zwiers L.-H."/>
            <person name="Turgeon B."/>
            <person name="Goodwin S."/>
            <person name="Spatafora J."/>
            <person name="Crous P."/>
            <person name="Grigoriev I."/>
        </authorList>
    </citation>
    <scope>NUCLEOTIDE SEQUENCE</scope>
    <source>
        <strain evidence="2">CBS 260.36</strain>
    </source>
</reference>
<dbReference type="AlphaFoldDB" id="A0A9P4MG61"/>
<feature type="region of interest" description="Disordered" evidence="1">
    <location>
        <begin position="178"/>
        <end position="197"/>
    </location>
</feature>
<feature type="compositionally biased region" description="Basic and acidic residues" evidence="1">
    <location>
        <begin position="113"/>
        <end position="123"/>
    </location>
</feature>
<feature type="compositionally biased region" description="Basic and acidic residues" evidence="1">
    <location>
        <begin position="9"/>
        <end position="24"/>
    </location>
</feature>
<feature type="region of interest" description="Disordered" evidence="1">
    <location>
        <begin position="1"/>
        <end position="173"/>
    </location>
</feature>
<proteinExistence type="predicted"/>
<comment type="caution">
    <text evidence="2">The sequence shown here is derived from an EMBL/GenBank/DDBJ whole genome shotgun (WGS) entry which is preliminary data.</text>
</comment>
<accession>A0A9P4MG61</accession>
<evidence type="ECO:0008006" key="4">
    <source>
        <dbReference type="Google" id="ProtNLM"/>
    </source>
</evidence>
<evidence type="ECO:0000256" key="1">
    <source>
        <dbReference type="SAM" id="MobiDB-lite"/>
    </source>
</evidence>
<organism evidence="2 3">
    <name type="scientific">Myriangium duriaei CBS 260.36</name>
    <dbReference type="NCBI Taxonomy" id="1168546"/>
    <lineage>
        <taxon>Eukaryota</taxon>
        <taxon>Fungi</taxon>
        <taxon>Dikarya</taxon>
        <taxon>Ascomycota</taxon>
        <taxon>Pezizomycotina</taxon>
        <taxon>Dothideomycetes</taxon>
        <taxon>Dothideomycetidae</taxon>
        <taxon>Myriangiales</taxon>
        <taxon>Myriangiaceae</taxon>
        <taxon>Myriangium</taxon>
    </lineage>
</organism>
<dbReference type="PANTHER" id="PTHR41805">
    <property type="entry name" value="EXPRESSED PROTEIN"/>
    <property type="match status" value="1"/>
</dbReference>
<gene>
    <name evidence="2" type="ORF">K461DRAFT_294694</name>
</gene>
<dbReference type="OrthoDB" id="2135053at2759"/>
<evidence type="ECO:0000313" key="2">
    <source>
        <dbReference type="EMBL" id="KAF2151813.1"/>
    </source>
</evidence>
<dbReference type="PANTHER" id="PTHR41805:SF1">
    <property type="entry name" value="RRNA-PROCESSING PROTEIN FYV7"/>
    <property type="match status" value="1"/>
</dbReference>